<reference evidence="1 2" key="1">
    <citation type="submission" date="2018-12" db="EMBL/GenBank/DDBJ databases">
        <authorList>
            <person name="Sun L."/>
            <person name="Chen Z."/>
        </authorList>
    </citation>
    <scope>NUCLEOTIDE SEQUENCE [LARGE SCALE GENOMIC DNA]</scope>
    <source>
        <strain evidence="1 2">DSM 15890</strain>
    </source>
</reference>
<gene>
    <name evidence="1" type="ORF">EJP82_01355</name>
</gene>
<evidence type="ECO:0000313" key="1">
    <source>
        <dbReference type="EMBL" id="RUT48616.1"/>
    </source>
</evidence>
<comment type="caution">
    <text evidence="1">The sequence shown here is derived from an EMBL/GenBank/DDBJ whole genome shotgun (WGS) entry which is preliminary data.</text>
</comment>
<protein>
    <submittedName>
        <fullName evidence="1">Uncharacterized protein</fullName>
    </submittedName>
</protein>
<sequence length="84" mass="9390">MIVNITPEVATLYVDSCHYGSVVVRTKFTLVINEGDLKAKIDMALDDAQIIKHNTTNRLVPDYEASVRVALYELLKGLVNDEQP</sequence>
<dbReference type="AlphaFoldDB" id="A0A3S1EM96"/>
<organism evidence="1 2">
    <name type="scientific">Paenibacillus anaericanus</name>
    <dbReference type="NCBI Taxonomy" id="170367"/>
    <lineage>
        <taxon>Bacteria</taxon>
        <taxon>Bacillati</taxon>
        <taxon>Bacillota</taxon>
        <taxon>Bacilli</taxon>
        <taxon>Bacillales</taxon>
        <taxon>Paenibacillaceae</taxon>
        <taxon>Paenibacillus</taxon>
    </lineage>
</organism>
<dbReference type="EMBL" id="RZNY01000001">
    <property type="protein sequence ID" value="RUT48616.1"/>
    <property type="molecule type" value="Genomic_DNA"/>
</dbReference>
<evidence type="ECO:0000313" key="2">
    <source>
        <dbReference type="Proteomes" id="UP000279446"/>
    </source>
</evidence>
<dbReference type="RefSeq" id="WP_127190210.1">
    <property type="nucleotide sequence ID" value="NZ_RZNY01000001.1"/>
</dbReference>
<keyword evidence="2" id="KW-1185">Reference proteome</keyword>
<name>A0A3S1EM96_9BACL</name>
<dbReference type="Proteomes" id="UP000279446">
    <property type="component" value="Unassembled WGS sequence"/>
</dbReference>
<proteinExistence type="predicted"/>
<accession>A0A3S1EM96</accession>